<evidence type="ECO:0000256" key="3">
    <source>
        <dbReference type="ARBA" id="ARBA00009279"/>
    </source>
</evidence>
<dbReference type="InterPro" id="IPR040460">
    <property type="entry name" value="Gasdermin_pore"/>
</dbReference>
<dbReference type="GO" id="GO:0042742">
    <property type="term" value="P:defense response to bacterium"/>
    <property type="evidence" value="ECO:0007669"/>
    <property type="project" value="TreeGrafter"/>
</dbReference>
<comment type="subcellular location">
    <subcellularLocation>
        <location evidence="2">Cell membrane</location>
        <topology evidence="2">Multi-pass membrane protein</topology>
    </subcellularLocation>
    <subcellularLocation>
        <location evidence="1">Cytoplasm</location>
    </subcellularLocation>
</comment>
<dbReference type="Pfam" id="PF04598">
    <property type="entry name" value="Gasdermin"/>
    <property type="match status" value="2"/>
</dbReference>
<keyword evidence="11" id="KW-0449">Lipoprotein</keyword>
<keyword evidence="7" id="KW-1210">Necrosis</keyword>
<feature type="region of interest" description="Disordered" evidence="12">
    <location>
        <begin position="299"/>
        <end position="318"/>
    </location>
</feature>
<dbReference type="GO" id="GO:0072559">
    <property type="term" value="C:NLRP3 inflammasome complex"/>
    <property type="evidence" value="ECO:0007669"/>
    <property type="project" value="TreeGrafter"/>
</dbReference>
<dbReference type="PANTHER" id="PTHR16399">
    <property type="entry name" value="GASDERMIN"/>
    <property type="match status" value="1"/>
</dbReference>
<dbReference type="InterPro" id="IPR007677">
    <property type="entry name" value="Gasdermin"/>
</dbReference>
<evidence type="ECO:0000256" key="7">
    <source>
        <dbReference type="ARBA" id="ARBA00022590"/>
    </source>
</evidence>
<evidence type="ECO:0000259" key="14">
    <source>
        <dbReference type="Pfam" id="PF17708"/>
    </source>
</evidence>
<feature type="domain" description="Gasdermin PUB" evidence="14">
    <location>
        <begin position="341"/>
        <end position="510"/>
    </location>
</feature>
<reference evidence="15" key="1">
    <citation type="submission" date="2025-08" db="UniProtKB">
        <authorList>
            <consortium name="RefSeq"/>
        </authorList>
    </citation>
    <scope>IDENTIFICATION</scope>
    <source>
        <tissue evidence="15">Blood</tissue>
    </source>
</reference>
<keyword evidence="10" id="KW-0564">Palmitate</keyword>
<dbReference type="Pfam" id="PF17708">
    <property type="entry name" value="Gasdermin_C"/>
    <property type="match status" value="1"/>
</dbReference>
<name>A0A9W3GE38_CAMBA</name>
<proteinExistence type="inferred from homology"/>
<evidence type="ECO:0000256" key="6">
    <source>
        <dbReference type="ARBA" id="ARBA00022490"/>
    </source>
</evidence>
<organism evidence="15">
    <name type="scientific">Camelus bactrianus</name>
    <name type="common">Bactrian camel</name>
    <dbReference type="NCBI Taxonomy" id="9837"/>
    <lineage>
        <taxon>Eukaryota</taxon>
        <taxon>Metazoa</taxon>
        <taxon>Chordata</taxon>
        <taxon>Craniata</taxon>
        <taxon>Vertebrata</taxon>
        <taxon>Euteleostomi</taxon>
        <taxon>Mammalia</taxon>
        <taxon>Eutheria</taxon>
        <taxon>Laurasiatheria</taxon>
        <taxon>Artiodactyla</taxon>
        <taxon>Tylopoda</taxon>
        <taxon>Camelidae</taxon>
        <taxon>Camelus</taxon>
    </lineage>
</organism>
<keyword evidence="6" id="KW-0963">Cytoplasm</keyword>
<keyword evidence="4" id="KW-1134">Transmembrane beta strand</keyword>
<accession>A0A9W3GE38</accession>
<sequence>MASAFERVVKSVVQELDHSQELTPVNSLWSSAGFQPYCLLGRRPSSSWFWRPRYKCVSLSLRDILEPDAPEPGTHLALSQSQRWEGRGWAGCHLLRASGRSAFRGQALSKGPLAQAGQAAAGWGLSSGLALAVEQDGPFHFHETMDGQLKGSVKLAVPGQGKISGKAAGSSSSSASVNVCMLRVAPSTWEAMRRERRLRKPEHKILQQLRHRGDDVFVVTEVLQMQKEVEITQTHKQEGSGQFALPGAICLQGKGQGHMSRKKTVTIPSGTILAFRVAQLIIDPDWDILLFPNKKQRTFSGPLQAGRTGPGSQPEPSLRISDQRKFLSDGLMEDQLETTEDFQGLQLEVGVWAAGLEGLSEEPCGQLLGGLGQVLQDEHALEALEELLERGLCGGQGEPQDGPVGAILECLVLPSRQLEEELAGPVSYLLGALAVLSETQHVLLAEVLEMGALSEVFRLVRSLLEQSSPWQERRAVSLPPELLGSSWGAEAPSWVLLEECGLAPQAGDPQVCWEPEARCCTSALYACLALLSKLSPPC</sequence>
<keyword evidence="8" id="KW-0812">Transmembrane</keyword>
<evidence type="ECO:0000313" key="15">
    <source>
        <dbReference type="RefSeq" id="XP_045377226.1"/>
    </source>
</evidence>
<dbReference type="AlphaFoldDB" id="A0A9W3GE38"/>
<dbReference type="PANTHER" id="PTHR16399:SF15">
    <property type="entry name" value="GASDERMIN-D"/>
    <property type="match status" value="1"/>
</dbReference>
<feature type="domain" description="Gasdermin pore forming" evidence="13">
    <location>
        <begin position="132"/>
        <end position="300"/>
    </location>
</feature>
<dbReference type="RefSeq" id="XP_045377226.1">
    <property type="nucleotide sequence ID" value="XM_045521270.1"/>
</dbReference>
<protein>
    <submittedName>
        <fullName evidence="15">Gasdermin-D isoform X1</fullName>
    </submittedName>
</protein>
<dbReference type="CTD" id="79792"/>
<evidence type="ECO:0000256" key="9">
    <source>
        <dbReference type="ARBA" id="ARBA00023136"/>
    </source>
</evidence>
<keyword evidence="9" id="KW-0472">Membrane</keyword>
<evidence type="ECO:0000256" key="10">
    <source>
        <dbReference type="ARBA" id="ARBA00023139"/>
    </source>
</evidence>
<dbReference type="GO" id="GO:0012501">
    <property type="term" value="P:programmed cell death"/>
    <property type="evidence" value="ECO:0007669"/>
    <property type="project" value="UniProtKB-KW"/>
</dbReference>
<evidence type="ECO:0000256" key="4">
    <source>
        <dbReference type="ARBA" id="ARBA00022452"/>
    </source>
</evidence>
<dbReference type="InterPro" id="IPR041263">
    <property type="entry name" value="Gasdermin_PUB"/>
</dbReference>
<dbReference type="GO" id="GO:0001786">
    <property type="term" value="F:phosphatidylserine binding"/>
    <property type="evidence" value="ECO:0007669"/>
    <property type="project" value="TreeGrafter"/>
</dbReference>
<evidence type="ECO:0000256" key="8">
    <source>
        <dbReference type="ARBA" id="ARBA00022692"/>
    </source>
</evidence>
<evidence type="ECO:0000256" key="11">
    <source>
        <dbReference type="ARBA" id="ARBA00023288"/>
    </source>
</evidence>
<keyword evidence="5" id="KW-1003">Cell membrane</keyword>
<gene>
    <name evidence="15" type="primary">GSDMD</name>
</gene>
<evidence type="ECO:0000256" key="12">
    <source>
        <dbReference type="SAM" id="MobiDB-lite"/>
    </source>
</evidence>
<evidence type="ECO:0000259" key="13">
    <source>
        <dbReference type="Pfam" id="PF04598"/>
    </source>
</evidence>
<dbReference type="GO" id="GO:0005886">
    <property type="term" value="C:plasma membrane"/>
    <property type="evidence" value="ECO:0007669"/>
    <property type="project" value="UniProtKB-SubCell"/>
</dbReference>
<dbReference type="GO" id="GO:0070273">
    <property type="term" value="F:phosphatidylinositol-4-phosphate binding"/>
    <property type="evidence" value="ECO:0007669"/>
    <property type="project" value="TreeGrafter"/>
</dbReference>
<dbReference type="GO" id="GO:0005546">
    <property type="term" value="F:phosphatidylinositol-4,5-bisphosphate binding"/>
    <property type="evidence" value="ECO:0007669"/>
    <property type="project" value="TreeGrafter"/>
</dbReference>
<evidence type="ECO:0000256" key="2">
    <source>
        <dbReference type="ARBA" id="ARBA00004651"/>
    </source>
</evidence>
<comment type="similarity">
    <text evidence="3">Belongs to the gasdermin family.</text>
</comment>
<evidence type="ECO:0000256" key="1">
    <source>
        <dbReference type="ARBA" id="ARBA00004496"/>
    </source>
</evidence>
<dbReference type="GO" id="GO:0070269">
    <property type="term" value="P:pyroptotic inflammatory response"/>
    <property type="evidence" value="ECO:0007669"/>
    <property type="project" value="TreeGrafter"/>
</dbReference>
<feature type="domain" description="Gasdermin pore forming" evidence="13">
    <location>
        <begin position="4"/>
        <end position="74"/>
    </location>
</feature>
<evidence type="ECO:0000256" key="5">
    <source>
        <dbReference type="ARBA" id="ARBA00022475"/>
    </source>
</evidence>